<feature type="domain" description="Sushi" evidence="13">
    <location>
        <begin position="1102"/>
        <end position="1166"/>
    </location>
</feature>
<dbReference type="PANTHER" id="PTHR45656:SF3">
    <property type="entry name" value="CUB AND SUSHI DOMAIN-CONTAINING PROTEIN 1"/>
    <property type="match status" value="1"/>
</dbReference>
<feature type="domain" description="Sushi" evidence="13">
    <location>
        <begin position="2546"/>
        <end position="2607"/>
    </location>
</feature>
<feature type="disulfide bond" evidence="9">
    <location>
        <begin position="737"/>
        <end position="764"/>
    </location>
</feature>
<feature type="disulfide bond" evidence="9">
    <location>
        <begin position="4144"/>
        <end position="4171"/>
    </location>
</feature>
<feature type="disulfide bond" evidence="9">
    <location>
        <begin position="2456"/>
        <end position="2483"/>
    </location>
</feature>
<evidence type="ECO:0000256" key="4">
    <source>
        <dbReference type="ARBA" id="ARBA00022737"/>
    </source>
</evidence>
<feature type="domain" description="Sushi" evidence="13">
    <location>
        <begin position="230"/>
        <end position="289"/>
    </location>
</feature>
<feature type="disulfide bond" evidence="9">
    <location>
        <begin position="573"/>
        <end position="600"/>
    </location>
</feature>
<dbReference type="FunFam" id="2.10.70.10:FF:000014">
    <property type="entry name" value="Membrane cofactor protein"/>
    <property type="match status" value="12"/>
</dbReference>
<feature type="disulfide bond" evidence="9">
    <location>
        <begin position="2610"/>
        <end position="2653"/>
    </location>
</feature>
<feature type="domain" description="Sushi" evidence="13">
    <location>
        <begin position="2669"/>
        <end position="2727"/>
    </location>
</feature>
<feature type="domain" description="Sushi" evidence="13">
    <location>
        <begin position="1228"/>
        <end position="1292"/>
    </location>
</feature>
<evidence type="ECO:0000313" key="15">
    <source>
        <dbReference type="RefSeq" id="XP_032058884.1"/>
    </source>
</evidence>
<dbReference type="GO" id="GO:0006958">
    <property type="term" value="P:complement activation, classical pathway"/>
    <property type="evidence" value="ECO:0007669"/>
    <property type="project" value="UniProtKB-KW"/>
</dbReference>
<proteinExistence type="predicted"/>
<feature type="domain" description="Sushi" evidence="13">
    <location>
        <begin position="97"/>
        <end position="158"/>
    </location>
</feature>
<feature type="disulfide bond" evidence="9">
    <location>
        <begin position="2731"/>
        <end position="2774"/>
    </location>
</feature>
<dbReference type="SMART" id="SM00032">
    <property type="entry name" value="CCP"/>
    <property type="match status" value="61"/>
</dbReference>
<feature type="disulfide bond" evidence="9">
    <location>
        <begin position="2515"/>
        <end position="2542"/>
    </location>
</feature>
<dbReference type="InterPro" id="IPR035976">
    <property type="entry name" value="Sushi/SCR/CCP_sf"/>
</dbReference>
<feature type="domain" description="Sushi" evidence="13">
    <location>
        <begin position="2889"/>
        <end position="2953"/>
    </location>
</feature>
<dbReference type="PANTHER" id="PTHR45656">
    <property type="entry name" value="PROTEIN CBR-CLEC-78"/>
    <property type="match status" value="1"/>
</dbReference>
<dbReference type="Gene3D" id="2.10.70.10">
    <property type="entry name" value="Complement Module, domain 1"/>
    <property type="match status" value="60"/>
</dbReference>
<dbReference type="GO" id="GO:0045087">
    <property type="term" value="P:innate immune response"/>
    <property type="evidence" value="ECO:0007669"/>
    <property type="project" value="UniProtKB-KW"/>
</dbReference>
<feature type="disulfide bond" evidence="9">
    <location>
        <begin position="3231"/>
        <end position="3258"/>
    </location>
</feature>
<feature type="domain" description="Sushi" evidence="13">
    <location>
        <begin position="2159"/>
        <end position="2218"/>
    </location>
</feature>
<feature type="domain" description="Sushi" evidence="13">
    <location>
        <begin position="3684"/>
        <end position="3744"/>
    </location>
</feature>
<feature type="domain" description="Sushi" evidence="13">
    <location>
        <begin position="159"/>
        <end position="229"/>
    </location>
</feature>
<feature type="disulfide bond" evidence="9">
    <location>
        <begin position="3415"/>
        <end position="3442"/>
    </location>
</feature>
<evidence type="ECO:0000256" key="10">
    <source>
        <dbReference type="SAM" id="MobiDB-lite"/>
    </source>
</evidence>
<keyword evidence="11" id="KW-0472">Membrane</keyword>
<feature type="domain" description="Sushi" evidence="13">
    <location>
        <begin position="3509"/>
        <end position="3572"/>
    </location>
</feature>
<feature type="domain" description="Sushi" evidence="13">
    <location>
        <begin position="2349"/>
        <end position="2408"/>
    </location>
</feature>
<feature type="disulfide bond" evidence="9">
    <location>
        <begin position="2984"/>
        <end position="3011"/>
    </location>
</feature>
<feature type="domain" description="Sushi" evidence="13">
    <location>
        <begin position="2608"/>
        <end position="2668"/>
    </location>
</feature>
<feature type="domain" description="Sushi" evidence="13">
    <location>
        <begin position="1039"/>
        <end position="1101"/>
    </location>
</feature>
<feature type="disulfide bond" evidence="9">
    <location>
        <begin position="2379"/>
        <end position="2406"/>
    </location>
</feature>
<dbReference type="PROSITE" id="PS50923">
    <property type="entry name" value="SUSHI"/>
    <property type="match status" value="57"/>
</dbReference>
<feature type="domain" description="Sushi" evidence="13">
    <location>
        <begin position="3323"/>
        <end position="3382"/>
    </location>
</feature>
<feature type="domain" description="Sushi" evidence="13">
    <location>
        <begin position="354"/>
        <end position="418"/>
    </location>
</feature>
<keyword evidence="11" id="KW-1133">Transmembrane helix</keyword>
<feature type="domain" description="Sushi" evidence="13">
    <location>
        <begin position="828"/>
        <end position="887"/>
    </location>
</feature>
<keyword evidence="7 9" id="KW-1015">Disulfide bond</keyword>
<keyword evidence="11" id="KW-0812">Transmembrane</keyword>
<feature type="disulfide bond" evidence="9">
    <location>
        <begin position="3995"/>
        <end position="4038"/>
    </location>
</feature>
<feature type="disulfide bond" evidence="9">
    <location>
        <begin position="450"/>
        <end position="477"/>
    </location>
</feature>
<dbReference type="Gene3D" id="1.20.5.3730">
    <property type="match status" value="1"/>
</dbReference>
<reference evidence="15" key="1">
    <citation type="submission" date="2025-08" db="UniProtKB">
        <authorList>
            <consortium name="RefSeq"/>
        </authorList>
    </citation>
    <scope>IDENTIFICATION</scope>
    <source>
        <tissue evidence="15">Lung</tissue>
    </source>
</reference>
<feature type="domain" description="Sushi" evidence="13">
    <location>
        <begin position="33"/>
        <end position="96"/>
    </location>
</feature>
<feature type="domain" description="Sushi" evidence="13">
    <location>
        <begin position="603"/>
        <end position="661"/>
    </location>
</feature>
<dbReference type="CDD" id="cd00033">
    <property type="entry name" value="CCP"/>
    <property type="match status" value="58"/>
</dbReference>
<feature type="disulfide bond" evidence="9">
    <location>
        <begin position="2698"/>
        <end position="2725"/>
    </location>
</feature>
<feature type="domain" description="Sushi" evidence="13">
    <location>
        <begin position="4054"/>
        <end position="4114"/>
    </location>
</feature>
<dbReference type="GeneID" id="116498657"/>
<feature type="disulfide bond" evidence="9">
    <location>
        <begin position="889"/>
        <end position="932"/>
    </location>
</feature>
<keyword evidence="6" id="KW-0180">Complement pathway</keyword>
<feature type="domain" description="Sushi" evidence="13">
    <location>
        <begin position="2097"/>
        <end position="2158"/>
    </location>
</feature>
<feature type="transmembrane region" description="Helical" evidence="11">
    <location>
        <begin position="4181"/>
        <end position="4203"/>
    </location>
</feature>
<name>A0A6J3E6V8_AYTFU</name>
<feature type="domain" description="Sushi" evidence="13">
    <location>
        <begin position="3202"/>
        <end position="3260"/>
    </location>
</feature>
<feature type="disulfide bond" evidence="9">
    <location>
        <begin position="3686"/>
        <end position="3729"/>
    </location>
</feature>
<feature type="disulfide bond" evidence="9">
    <location>
        <begin position="3904"/>
        <end position="3931"/>
    </location>
</feature>
<feature type="domain" description="Sushi" evidence="13">
    <location>
        <begin position="2829"/>
        <end position="2888"/>
    </location>
</feature>
<feature type="domain" description="Sushi" evidence="13">
    <location>
        <begin position="3262"/>
        <end position="3322"/>
    </location>
</feature>
<feature type="domain" description="Sushi" evidence="13">
    <location>
        <begin position="544"/>
        <end position="602"/>
    </location>
</feature>
<feature type="disulfide bond" evidence="9">
    <location>
        <begin position="4085"/>
        <end position="4112"/>
    </location>
</feature>
<feature type="disulfide bond" evidence="9">
    <location>
        <begin position="3353"/>
        <end position="3380"/>
    </location>
</feature>
<keyword evidence="8" id="KW-0325">Glycoprotein</keyword>
<feature type="domain" description="Sushi" evidence="13">
    <location>
        <begin position="4115"/>
        <end position="4173"/>
    </location>
</feature>
<sequence length="4235" mass="457921">MRMMPAPGAGRPRGRATVLRLLLAAALVVAVQGSCSAPPRIPSAELKESYQHITRFSYSDRVEYTCRPGYTKSKLRASLVCGEDGRWRGPTDFCSPKPCSYPGDLANGRLVEMEQFTFGSIANYSCDMGYRLIGNSQLHCVLKNGQVTWDGDVPFCEPIPCSPPPKIENGEHNGGDVAVFSYGSSVTYQCNSARRGERAFSMVGDPSIFCTTVDNMNGVWNKPAPECKVVGCEHPRIENGKLLSGYRAEYTYRDTVMFDCDFRYTLLGSDTSTCSEAGSWEPPLPLCQRSSCDDPPDVFRAVKARLAGNLFPADTVVTYECETGYEFSPGENTRHIKCLPDLTWSEAPSSCNKISCPDPVVANARHVNVWYKPVKYMYGDTVNIRCNEGYAIQNYGSNVVLQCTNKGTWDPAVTECTSEPHCPQPVTDHGREVYKSKNDYSVGTRVRMACDEGYVLRGDEQIECTADQNWTPSVPFCDKGCDPPPQITSGQYMGSRSGAFPYGSEVTYSCAAGLSLIGDKSIYCTSTDGENLVWSGPAPECRVVRCPRPDVKHGRMAPLRHTFPYGVSVHFSCDEGFVLRGEAETQCTADSTWQPPLPSCVAVQCSVPQTEWHMNLPSYKQTYKVNDILYSPCGNDRYPPKNFPSTCSADGTWIPPPKCKTLLTCQKILQIKETFLCGVPLNELKTLLEVQKLYLEIQKLEKELGSRKLQCQVPLIAHGRLRPVQNFTSGSAAMVECDAGYVPAGTGTVRCLSSGRWQPRVPACVPGRCPSPPALSYADRSPQREFLVGSTVTYFCRNGYTMIPEVSPTITCLKNFTWSSIPTLCQMVQCPNPTISHGQEINVKDAKYTFGRQAAFQCDPGYVLWGSRRAQCGSDGTWSPPIPFCDKVCDPPPQITSGQHTGSRSDLFPYGYEVKYSCATGLSLIGDESIYCTSTDGENLVWSGPAPECRVQCPEPQVVNGRLKNARDSKTWYPANTTVTFECLHGYRFSDGGPAAFGDTETATCLADGNWTPLPKCKKQGEADICEEAGHIKAAFECGDCGPPPHMTHSKPSVAEQPSSFPVGSRVTYTCLEGAIKIPGRADMVQCLPGSRWSQLPEPCGLSCSTPTRLRFAALSEVDERINFFPIGSTVSYVCHPGYENISESSPTSTCLENLTWSEVAELCRRKSCGQPPALPRGRTLALTDFLFGARASVVCDEGYKLNGRNFIQCWLKGDDVEWSKLPTCELITCSSPPPISNGKHDGEGVEKFAYNSTVTYGCDSGFQLIGKASIHCTSTDKTNGVWSGAAPKCKEKSTFVKLGAKEVEKSTPPQNFQGNGIQTDKKVFTKEMKISLYKESLQSSNSFSHSASFSWPRGSCATSAFRFVVPFYKTQSYYSPGTSRGPLCPPKYMGISGILPQAGCFESVKWSKVAALCGRDCGPLPELPGAEPPEDSKDQQSFPIGTKITYRCVLGFAKVPLKSDTIQCLENALWSVLPEFCDRSCLSPPRVSFAKVSAEDETKNFYAVGVTVSYVCNPGYKNSTDELPTSTCLENLTWSEVPELCESVSPLPSTSTVGATAVTDAPKPLEEKTSEYRYILRIVVIAIWTIKKCGIKQKGFSPFFSMSSGHISQILQMQEMKNRDHPARSVKLVRGREASQVTGLGSAEPLIFLRSRKIPLRPARCPPTPERAVPAGFVAHRSDGTGIGTGTGTGTGTSRGTGTGMGTGTGTGMGLLWLCAVLLALPGAWGDCQGVPRFSFAEPRSPPNASYPVGSQVPYRCRPGYVGVSDKSFLVTCLPNSTWTWDPDFCIGKLCREPEIENGKFHYSTDLRFGATINFTCNFGYRLVGMPSARCVLINNDVTWDNIPFCEIIPCEPPPVIANGQFSNTQTEYVFGLAVTYTCDEGFSLIGSSTIYCTADAESNGIWSGPAPECKVVRCENPVVENGKKLTGFVEQYTYGDTVAFECLPGYFMNGSHTAKCDADGNWNPPLPKCEKRYCGRPPSIPFAELVGTVSSSSPAGTTLEYRCNPGYATGDGTSLEVTCLENTTWSVSSKSCTRQQCTPPVIKNGFVKGEDFLFGATVEFSCRDGYKLQGSSSAQCVASGNGVHWNVSLPTCKSYCGRPTSIPFAELVGTVSSSSPAGTTLEYRCNPGYATGDGTSLEVTCLENTTWSVSSKSCTRQQCTPPVIKNGFVKGEDFLFGATVEFSCRDGYKLQGSSSAQCVASGNGVHWNVSLPTCKSYCGRPPSIPFAELVGTVSSSSPAGTTLEYRCNLGYATGDGTSLEVTCLENTTWSVSSKSCTRQQCTPPVIKNGFVKGEDFLFGATVEFSCRDGYKLQGSSSAQCVASGNGVHWNVSPPTCKDGATTIIVVIRCPPPYIRNGKSKSAARYVYRAGASVSFICNPGYTLQGSPTSICQADSRWSPPVPECKKGKCPCGCASGAAMGVKVTCPQPPNIANGLHSGQSMDRFTQGAIVYYGCKDGFKLVGNISINCSEAGLWSRPLPRCQAIGCERPEVKNGRVRKHPSTYEAGEILRFDCDAGHATDGAQEARCQPGGTWDPPVLACDRVQLCPTPPKISNGDHDGHGKAEFTMGMFVTYSCDPGYYLTEDVSHVFCKASGNWSQPSPRCEEVTCPRPPNIANGLHSGQSMDRFPQGTTVYYGCKDGFALVGNISINCSEAGLWSRPLPRCQAIGCERPEVRNGKVHGHESTYEAGEILRFDCDAGHATEGPQRAQCQPGGTWDPPVLACERVRPCPMPPKISNGQHDGHGKTFFTTGMSVMYSCDPGYYLVGNAQVVCKALGNWSQPMPRCEATICIKPDVLNGRVVDGEGLIYGPGQTVTIQCQDGYSLQGKQCNHPGEPENGRITFLADLFFGSTVVYSCEEGLIGQSSRRCEISGGRVAWSGEIPTCQRIPCAPPPNIPHGKHTGRLLDEFHYGTSVTYSCEPGYPLRGEASIFCTTRDGMNGEWSGPPPLCGEARCPVPQIRNGRVVSAPSVTYTYKDTVTFECEPGYTMRGHSVVQCQLNSTWEPPVPSCEQAGCSAPPSLVFAELKEAFRNQSIFPVGRAVEYVCRPGYSAHPGMSATVVCLENQTWSAALEFCKRMQCENPEDPENGRAVVLTDLLLGSKVNYTCEKGYKLLGHSQRTCEISGTRVSWSGAAPVCQQVRCPHPPRIANGQHSGQPSDTFPAGSVVQYRCKDGYSLVENAALNCTAEGTWSRPVPRCEAIGCKRPEIEHGRTTGLEAVYKLEAIAVFKCDFGYALKGSQESQCQFGGTWHPPVPTCEKMLQCPSPPTIKNGQHSSKDVAVFIPGMSVKYECDPGYVLTGKTTVSCLPSGTWSIPYPRCEVVTCMSPSIQDGEVAEGQQAKYLPGATVTFRCHPGYTMQGSQEARCHPDGRWVPAVPSCKPALPCPPPPVIAHATHSAELGANFTSGMAVNYSCQPGFSLLGASSIWCTATGNWSRPYPRCTAGCGAPPPLLFAELNKEYKNWTEFPVGSTVKYSCRPGYAKHPQITPAVTCLENQTWSEVKKFCKRRRCSHPGEPENGRVIVTTDLFFGSTVNYTCDKGHRLVGASQRHCVILDSGTRVGWTGDVPVCQSIVCEPPPDIPRGTHSGHSLDTFPYAAVVTYTCEPGHALAGAASIFCTTVDGEHGEWSGPPPRCGESQCSPPPAIANGRHSGQGLAVFSSDMSVSYTCDPGFVLVGEAHLNWQLCPPPPVIDHGQHDGKAMDVFSPGKSVNYSCDPGYSLVGKSSLHCTDNASWSTPHPRCEVSSVLQCPSPPSIEGGSHNSQEVEVFIPGMVVNYSCDPGFSLLGEASIYCTESGNWSLPPPQCAGGCGAPPRLSFAELTEEHRNQTAFPVGRTVRYACRPGYSRHPTVPPALTCLSNHTWSEARAFCKTVMCLPPPGIANGEHSSPSSDMFGVGALVHYRCKPGFVLIGNESVRCTPNRAWSRPLPRCEAGCVRPGVGNGEAIGLESLYRPGDIITIECNAVNVPRGLHKSQCQPGGMWDPPLPACSRVKRCSKPPAIPHGWHSGLAKAVFAPGTSVSYSCEPGFALTGMASIHCTESGAWSHPSPVCQAVKCPLPPNITNGKLESNISDTFPYGASVSYSCNAGYSLAGNAFINCTALGTWSQPPPRCEEIRCVFPEVQGVKKATSGNTYRLGTNITLECDDGYMLEGISQIQCQEDFSWDPPVPACKLTSRKSGSVGLGVAAAAVLLLLGAGIIWKIISKQKQGFYHTYENYNYKTALDQITEKKCSCLA</sequence>
<feature type="disulfide bond" evidence="9">
    <location>
        <begin position="3750"/>
        <end position="3793"/>
    </location>
</feature>
<evidence type="ECO:0000259" key="13">
    <source>
        <dbReference type="PROSITE" id="PS50923"/>
    </source>
</evidence>
<feature type="domain" description="Sushi" evidence="13">
    <location>
        <begin position="290"/>
        <end position="353"/>
    </location>
</feature>
<feature type="disulfide bond" evidence="9">
    <location>
        <begin position="858"/>
        <end position="885"/>
    </location>
</feature>
<feature type="domain" description="Sushi" evidence="13">
    <location>
        <begin position="1974"/>
        <end position="2036"/>
    </location>
</feature>
<feature type="domain" description="Sushi" evidence="13">
    <location>
        <begin position="767"/>
        <end position="827"/>
    </location>
</feature>
<feature type="signal peptide" evidence="12">
    <location>
        <begin position="1"/>
        <end position="33"/>
    </location>
</feature>
<feature type="domain" description="Sushi" evidence="13">
    <location>
        <begin position="3809"/>
        <end position="3872"/>
    </location>
</feature>
<keyword evidence="1" id="KW-0399">Innate immunity</keyword>
<feature type="compositionally biased region" description="Gly residues" evidence="10">
    <location>
        <begin position="1682"/>
        <end position="1699"/>
    </location>
</feature>
<evidence type="ECO:0000256" key="7">
    <source>
        <dbReference type="ARBA" id="ARBA00023157"/>
    </source>
</evidence>
<evidence type="ECO:0000256" key="6">
    <source>
        <dbReference type="ARBA" id="ARBA00022875"/>
    </source>
</evidence>
<feature type="disulfide bond" evidence="9">
    <location>
        <begin position="4056"/>
        <end position="4099"/>
    </location>
</feature>
<feature type="disulfide bond" evidence="9">
    <location>
        <begin position="3875"/>
        <end position="3918"/>
    </location>
</feature>
<dbReference type="InParanoid" id="A0A6J3E6V8"/>
<evidence type="ECO:0000256" key="2">
    <source>
        <dbReference type="ARBA" id="ARBA00022659"/>
    </source>
</evidence>
<dbReference type="RefSeq" id="XP_032058884.1">
    <property type="nucleotide sequence ID" value="XM_032202993.1"/>
</dbReference>
<feature type="disulfide bond" evidence="9">
    <location>
        <begin position="3715"/>
        <end position="3742"/>
    </location>
</feature>
<feature type="domain" description="Sushi" evidence="13">
    <location>
        <begin position="2281"/>
        <end position="2340"/>
    </location>
</feature>
<keyword evidence="2 9" id="KW-0768">Sushi</keyword>
<dbReference type="Pfam" id="PF00084">
    <property type="entry name" value="Sushi"/>
    <property type="match status" value="57"/>
</dbReference>
<feature type="disulfide bond" evidence="9">
    <location>
        <begin position="3264"/>
        <end position="3307"/>
    </location>
</feature>
<feature type="disulfide bond" evidence="9">
    <location>
        <begin position="3386"/>
        <end position="3429"/>
    </location>
</feature>
<evidence type="ECO:0000313" key="14">
    <source>
        <dbReference type="Proteomes" id="UP000504639"/>
    </source>
</evidence>
<feature type="domain" description="Sushi" evidence="13">
    <location>
        <begin position="1167"/>
        <end position="1227"/>
    </location>
</feature>
<evidence type="ECO:0000256" key="3">
    <source>
        <dbReference type="ARBA" id="ARBA00022729"/>
    </source>
</evidence>
<feature type="disulfide bond" evidence="9">
    <location>
        <begin position="3143"/>
        <end position="3186"/>
    </location>
</feature>
<feature type="disulfide bond" evidence="9">
    <location>
        <begin position="1230"/>
        <end position="1273"/>
    </location>
</feature>
<evidence type="ECO:0000256" key="9">
    <source>
        <dbReference type="PROSITE-ProRule" id="PRU00302"/>
    </source>
</evidence>
<feature type="domain" description="Sushi" evidence="13">
    <location>
        <begin position="3748"/>
        <end position="3808"/>
    </location>
</feature>
<feature type="disulfide bond" evidence="9">
    <location>
        <begin position="3779"/>
        <end position="3806"/>
    </location>
</feature>
<evidence type="ECO:0000256" key="11">
    <source>
        <dbReference type="SAM" id="Phobius"/>
    </source>
</evidence>
<feature type="chain" id="PRO_5026962970" evidence="12">
    <location>
        <begin position="34"/>
        <end position="4235"/>
    </location>
</feature>
<feature type="disulfide bond" evidence="9">
    <location>
        <begin position="2427"/>
        <end position="2470"/>
    </location>
</feature>
<keyword evidence="3 12" id="KW-0732">Signal</keyword>
<feature type="disulfide bond" evidence="9">
    <location>
        <begin position="2639"/>
        <end position="2666"/>
    </location>
</feature>
<feature type="domain" description="Sushi" evidence="13">
    <location>
        <begin position="1727"/>
        <end position="1789"/>
    </location>
</feature>
<feature type="domain" description="Sushi" evidence="13">
    <location>
        <begin position="3445"/>
        <end position="3508"/>
    </location>
</feature>
<feature type="domain" description="Sushi" evidence="13">
    <location>
        <begin position="2954"/>
        <end position="3013"/>
    </location>
</feature>
<evidence type="ECO:0000256" key="1">
    <source>
        <dbReference type="ARBA" id="ARBA00022588"/>
    </source>
</evidence>
<feature type="domain" description="Sushi" evidence="13">
    <location>
        <begin position="2219"/>
        <end position="2280"/>
    </location>
</feature>
<feature type="domain" description="Sushi" evidence="13">
    <location>
        <begin position="709"/>
        <end position="766"/>
    </location>
</feature>
<feature type="domain" description="Sushi" evidence="13">
    <location>
        <begin position="3573"/>
        <end position="3637"/>
    </location>
</feature>
<feature type="domain" description="Sushi" evidence="13">
    <location>
        <begin position="1480"/>
        <end position="1544"/>
    </location>
</feature>
<feature type="disulfide bond" evidence="9">
    <location>
        <begin position="769"/>
        <end position="812"/>
    </location>
</feature>
<feature type="domain" description="Sushi" evidence="13">
    <location>
        <begin position="480"/>
        <end position="543"/>
    </location>
</feature>
<accession>A0A6J3E6V8</accession>
<feature type="region of interest" description="Disordered" evidence="10">
    <location>
        <begin position="1680"/>
        <end position="1699"/>
    </location>
</feature>
<dbReference type="SUPFAM" id="SSF57535">
    <property type="entry name" value="Complement control module/SCR domain"/>
    <property type="match status" value="60"/>
</dbReference>
<feature type="domain" description="Sushi" evidence="13">
    <location>
        <begin position="420"/>
        <end position="479"/>
    </location>
</feature>
<feature type="domain" description="Sushi" evidence="13">
    <location>
        <begin position="952"/>
        <end position="1019"/>
    </location>
</feature>
<feature type="domain" description="Sushi" evidence="13">
    <location>
        <begin position="3873"/>
        <end position="3933"/>
    </location>
</feature>
<feature type="domain" description="Sushi" evidence="13">
    <location>
        <begin position="2486"/>
        <end position="2544"/>
    </location>
</feature>
<feature type="domain" description="Sushi" evidence="13">
    <location>
        <begin position="1790"/>
        <end position="1849"/>
    </location>
</feature>
<feature type="disulfide bond" evidence="9">
    <location>
        <begin position="2760"/>
        <end position="2787"/>
    </location>
</feature>
<dbReference type="FunFam" id="2.10.70.10:FF:000070">
    <property type="entry name" value="Complement C3d receptor 2"/>
    <property type="match status" value="2"/>
</dbReference>
<keyword evidence="14" id="KW-1185">Reference proteome</keyword>
<evidence type="ECO:0000256" key="12">
    <source>
        <dbReference type="SAM" id="SignalP"/>
    </source>
</evidence>
<gene>
    <name evidence="15" type="primary">LOC116498657</name>
</gene>
<feature type="domain" description="Sushi" evidence="13">
    <location>
        <begin position="2729"/>
        <end position="2789"/>
    </location>
</feature>
<feature type="disulfide bond" evidence="9">
    <location>
        <begin position="260"/>
        <end position="287"/>
    </location>
</feature>
<feature type="domain" description="Sushi" evidence="13">
    <location>
        <begin position="3014"/>
        <end position="3078"/>
    </location>
</feature>
<dbReference type="Proteomes" id="UP000504639">
    <property type="component" value="Chromosome 25"/>
</dbReference>
<feature type="disulfide bond" evidence="9">
    <location>
        <begin position="4024"/>
        <end position="4051"/>
    </location>
</feature>
<feature type="domain" description="Sushi" evidence="13">
    <location>
        <begin position="1850"/>
        <end position="1913"/>
    </location>
</feature>
<dbReference type="FunFam" id="2.10.70.10:FF:000038">
    <property type="entry name" value="Complement component receptor type 1"/>
    <property type="match status" value="1"/>
</dbReference>
<feature type="disulfide bond" evidence="9">
    <location>
        <begin position="3172"/>
        <end position="3199"/>
    </location>
</feature>
<feature type="domain" description="Sushi" evidence="13">
    <location>
        <begin position="3993"/>
        <end position="4053"/>
    </location>
</feature>
<evidence type="ECO:0000256" key="8">
    <source>
        <dbReference type="ARBA" id="ARBA00023180"/>
    </source>
</evidence>
<dbReference type="KEGG" id="aful:116498657"/>
<protein>
    <submittedName>
        <fullName evidence="15">Uncharacterized protein LOC116498657</fullName>
    </submittedName>
</protein>
<feature type="disulfide bond" evidence="9">
    <location>
        <begin position="1944"/>
        <end position="1971"/>
    </location>
</feature>
<comment type="caution">
    <text evidence="9">Lacks conserved residue(s) required for the propagation of feature annotation.</text>
</comment>
<feature type="domain" description="Sushi" evidence="13">
    <location>
        <begin position="1914"/>
        <end position="1973"/>
    </location>
</feature>
<feature type="domain" description="Sushi" evidence="13">
    <location>
        <begin position="2425"/>
        <end position="2485"/>
    </location>
</feature>
<feature type="domain" description="Sushi" evidence="13">
    <location>
        <begin position="3384"/>
        <end position="3444"/>
    </location>
</feature>
<feature type="disulfide bond" evidence="9">
    <location>
        <begin position="2891"/>
        <end position="2934"/>
    </location>
</feature>
<feature type="disulfide bond" evidence="9">
    <location>
        <begin position="3575"/>
        <end position="3618"/>
    </location>
</feature>
<dbReference type="InterPro" id="IPR051277">
    <property type="entry name" value="SEZ6_CSMD_C4BPB_Regulators"/>
</dbReference>
<keyword evidence="5" id="KW-0391">Immunity</keyword>
<organism evidence="14 15">
    <name type="scientific">Aythya fuligula</name>
    <name type="common">Tufted duck</name>
    <name type="synonym">Anas fuligula</name>
    <dbReference type="NCBI Taxonomy" id="219594"/>
    <lineage>
        <taxon>Eukaryota</taxon>
        <taxon>Metazoa</taxon>
        <taxon>Chordata</taxon>
        <taxon>Craniata</taxon>
        <taxon>Vertebrata</taxon>
        <taxon>Euteleostomi</taxon>
        <taxon>Archelosauria</taxon>
        <taxon>Archosauria</taxon>
        <taxon>Dinosauria</taxon>
        <taxon>Saurischia</taxon>
        <taxon>Theropoda</taxon>
        <taxon>Coelurosauria</taxon>
        <taxon>Aves</taxon>
        <taxon>Neognathae</taxon>
        <taxon>Galloanserae</taxon>
        <taxon>Anseriformes</taxon>
        <taxon>Anatidae</taxon>
        <taxon>Aythyinae</taxon>
        <taxon>Aythya</taxon>
    </lineage>
</organism>
<feature type="domain" description="Sushi" evidence="13">
    <location>
        <begin position="2037"/>
        <end position="2096"/>
    </location>
</feature>
<feature type="disulfide bond" evidence="9">
    <location>
        <begin position="481"/>
        <end position="524"/>
    </location>
</feature>
<dbReference type="InterPro" id="IPR000436">
    <property type="entry name" value="Sushi_SCR_CCP_dom"/>
</dbReference>
<feature type="domain" description="Sushi" evidence="13">
    <location>
        <begin position="888"/>
        <end position="951"/>
    </location>
</feature>
<feature type="domain" description="Sushi" evidence="13">
    <location>
        <begin position="3079"/>
        <end position="3140"/>
    </location>
</feature>
<evidence type="ECO:0000256" key="5">
    <source>
        <dbReference type="ARBA" id="ARBA00022859"/>
    </source>
</evidence>
<feature type="disulfide bond" evidence="9">
    <location>
        <begin position="3293"/>
        <end position="3320"/>
    </location>
</feature>
<keyword evidence="4" id="KW-0677">Repeat</keyword>
<feature type="domain" description="Sushi" evidence="13">
    <location>
        <begin position="3141"/>
        <end position="3201"/>
    </location>
</feature>